<reference evidence="3" key="2">
    <citation type="submission" date="2020-09" db="EMBL/GenBank/DDBJ databases">
        <authorList>
            <person name="Sun Q."/>
            <person name="Zhou Y."/>
        </authorList>
    </citation>
    <scope>NUCLEOTIDE SEQUENCE</scope>
    <source>
        <strain evidence="3">CGMCC 1.15360</strain>
    </source>
</reference>
<evidence type="ECO:0000256" key="1">
    <source>
        <dbReference type="ARBA" id="ARBA00006484"/>
    </source>
</evidence>
<gene>
    <name evidence="3" type="ORF">GCM10010990_33140</name>
</gene>
<dbReference type="PANTHER" id="PTHR42760">
    <property type="entry name" value="SHORT-CHAIN DEHYDROGENASES/REDUCTASES FAMILY MEMBER"/>
    <property type="match status" value="1"/>
</dbReference>
<dbReference type="PRINTS" id="PR00080">
    <property type="entry name" value="SDRFAMILY"/>
</dbReference>
<dbReference type="Proteomes" id="UP000612349">
    <property type="component" value="Unassembled WGS sequence"/>
</dbReference>
<name>A0A916Z7Q3_9SPHN</name>
<protein>
    <submittedName>
        <fullName evidence="3">Short-chain dehydrogenase/reductase</fullName>
    </submittedName>
</protein>
<dbReference type="CDD" id="cd05233">
    <property type="entry name" value="SDR_c"/>
    <property type="match status" value="1"/>
</dbReference>
<dbReference type="NCBIfam" id="NF005559">
    <property type="entry name" value="PRK07231.1"/>
    <property type="match status" value="1"/>
</dbReference>
<dbReference type="GO" id="GO:0016616">
    <property type="term" value="F:oxidoreductase activity, acting on the CH-OH group of donors, NAD or NADP as acceptor"/>
    <property type="evidence" value="ECO:0007669"/>
    <property type="project" value="TreeGrafter"/>
</dbReference>
<keyword evidence="4" id="KW-1185">Reference proteome</keyword>
<comment type="caution">
    <text evidence="3">The sequence shown here is derived from an EMBL/GenBank/DDBJ whole genome shotgun (WGS) entry which is preliminary data.</text>
</comment>
<reference evidence="3" key="1">
    <citation type="journal article" date="2014" name="Int. J. Syst. Evol. Microbiol.">
        <title>Complete genome sequence of Corynebacterium casei LMG S-19264T (=DSM 44701T), isolated from a smear-ripened cheese.</title>
        <authorList>
            <consortium name="US DOE Joint Genome Institute (JGI-PGF)"/>
            <person name="Walter F."/>
            <person name="Albersmeier A."/>
            <person name="Kalinowski J."/>
            <person name="Ruckert C."/>
        </authorList>
    </citation>
    <scope>NUCLEOTIDE SEQUENCE</scope>
    <source>
        <strain evidence="3">CGMCC 1.15360</strain>
    </source>
</reference>
<comment type="similarity">
    <text evidence="1">Belongs to the short-chain dehydrogenases/reductases (SDR) family.</text>
</comment>
<evidence type="ECO:0000313" key="3">
    <source>
        <dbReference type="EMBL" id="GGD80623.1"/>
    </source>
</evidence>
<dbReference type="Gene3D" id="3.40.50.720">
    <property type="entry name" value="NAD(P)-binding Rossmann-like Domain"/>
    <property type="match status" value="1"/>
</dbReference>
<dbReference type="PRINTS" id="PR00081">
    <property type="entry name" value="GDHRDH"/>
</dbReference>
<dbReference type="Pfam" id="PF13561">
    <property type="entry name" value="adh_short_C2"/>
    <property type="match status" value="1"/>
</dbReference>
<evidence type="ECO:0000313" key="4">
    <source>
        <dbReference type="Proteomes" id="UP000612349"/>
    </source>
</evidence>
<accession>A0A916Z7Q3</accession>
<dbReference type="FunFam" id="3.40.50.720:FF:000084">
    <property type="entry name" value="Short-chain dehydrogenase reductase"/>
    <property type="match status" value="1"/>
</dbReference>
<dbReference type="SUPFAM" id="SSF51735">
    <property type="entry name" value="NAD(P)-binding Rossmann-fold domains"/>
    <property type="match status" value="1"/>
</dbReference>
<dbReference type="RefSeq" id="WP_066770712.1">
    <property type="nucleotide sequence ID" value="NZ_BMIP01000009.1"/>
</dbReference>
<dbReference type="InterPro" id="IPR002347">
    <property type="entry name" value="SDR_fam"/>
</dbReference>
<dbReference type="AlphaFoldDB" id="A0A916Z7Q3"/>
<proteinExistence type="inferred from homology"/>
<dbReference type="EMBL" id="BMIP01000009">
    <property type="protein sequence ID" value="GGD80623.1"/>
    <property type="molecule type" value="Genomic_DNA"/>
</dbReference>
<organism evidence="3 4">
    <name type="scientific">Croceicoccus mobilis</name>
    <dbReference type="NCBI Taxonomy" id="1703339"/>
    <lineage>
        <taxon>Bacteria</taxon>
        <taxon>Pseudomonadati</taxon>
        <taxon>Pseudomonadota</taxon>
        <taxon>Alphaproteobacteria</taxon>
        <taxon>Sphingomonadales</taxon>
        <taxon>Erythrobacteraceae</taxon>
        <taxon>Croceicoccus</taxon>
    </lineage>
</organism>
<dbReference type="OrthoDB" id="5457012at2"/>
<dbReference type="PANTHER" id="PTHR42760:SF133">
    <property type="entry name" value="3-OXOACYL-[ACYL-CARRIER-PROTEIN] REDUCTASE"/>
    <property type="match status" value="1"/>
</dbReference>
<dbReference type="InterPro" id="IPR036291">
    <property type="entry name" value="NAD(P)-bd_dom_sf"/>
</dbReference>
<sequence>MRRTNSNDLSGKTAIVTGGARGLGEGIAWALAENGARVMITDVLDAEGEALAAAMGGAGHKAVFRHHDVRDAAAWQEIVAATLAEFGGLDILVNNAGINFVETIESATEEQFRNIVEVNLIGPFIGMQAVIPHMKDAGGGSIVNLSSNSTRKVVVSTTVYSATKAALANLTKTSAAWLGQYGIRVNSVHPGAHDTEMVRKGFEQVTDPAIREAILNAIPLGRLGRPEETGALVAFLASDAASYISGGEYFIDGANSNI</sequence>
<evidence type="ECO:0000256" key="2">
    <source>
        <dbReference type="ARBA" id="ARBA00023002"/>
    </source>
</evidence>
<keyword evidence="2" id="KW-0560">Oxidoreductase</keyword>